<evidence type="ECO:0000313" key="2">
    <source>
        <dbReference type="Proteomes" id="UP000477083"/>
    </source>
</evidence>
<evidence type="ECO:0008006" key="3">
    <source>
        <dbReference type="Google" id="ProtNLM"/>
    </source>
</evidence>
<dbReference type="GO" id="GO:0003676">
    <property type="term" value="F:nucleic acid binding"/>
    <property type="evidence" value="ECO:0007669"/>
    <property type="project" value="InterPro"/>
</dbReference>
<gene>
    <name evidence="1" type="ORF">GS660_19825</name>
</gene>
<dbReference type="EMBL" id="WWNR01000029">
    <property type="protein sequence ID" value="MZQ91336.1"/>
    <property type="molecule type" value="Genomic_DNA"/>
</dbReference>
<dbReference type="Gene3D" id="3.40.1350.10">
    <property type="match status" value="1"/>
</dbReference>
<comment type="caution">
    <text evidence="1">The sequence shown here is derived from an EMBL/GenBank/DDBJ whole genome shotgun (WGS) entry which is preliminary data.</text>
</comment>
<dbReference type="AlphaFoldDB" id="A0A6L8VNE8"/>
<keyword evidence="2" id="KW-1185">Reference proteome</keyword>
<name>A0A6L8VNE8_9RHOB</name>
<reference evidence="1 2" key="1">
    <citation type="submission" date="2020-01" db="EMBL/GenBank/DDBJ databases">
        <title>Frigidibacter albus SP32T (=CGMCC 1.13995T).</title>
        <authorList>
            <person name="Liao X."/>
        </authorList>
    </citation>
    <scope>NUCLEOTIDE SEQUENCE [LARGE SCALE GENOMIC DNA]</scope>
    <source>
        <strain evidence="1 2">SP32</strain>
    </source>
</reference>
<dbReference type="Proteomes" id="UP000477083">
    <property type="component" value="Unassembled WGS sequence"/>
</dbReference>
<organism evidence="1 2">
    <name type="scientific">Frigidibacter albus</name>
    <dbReference type="NCBI Taxonomy" id="1465486"/>
    <lineage>
        <taxon>Bacteria</taxon>
        <taxon>Pseudomonadati</taxon>
        <taxon>Pseudomonadota</taxon>
        <taxon>Alphaproteobacteria</taxon>
        <taxon>Rhodobacterales</taxon>
        <taxon>Paracoccaceae</taxon>
        <taxon>Frigidibacter</taxon>
    </lineage>
</organism>
<evidence type="ECO:0000313" key="1">
    <source>
        <dbReference type="EMBL" id="MZQ91336.1"/>
    </source>
</evidence>
<protein>
    <recommendedName>
        <fullName evidence="3">PD(D/E)XK endonuclease domain-containing protein</fullName>
    </recommendedName>
</protein>
<dbReference type="OrthoDB" id="7740340at2"/>
<accession>A0A6L8VNE8</accession>
<sequence length="191" mass="20289">MPVQMPLANLTLPPVALHDAAAVSALWSFPDLDTGTLCHHAKILGEAGERFVDSILLRFGMLPLALPEHSSADRLVLHPCAVLKLQVKTATAQRGGGWHFNISKGYNHSPGGVGPYAASDFDLLALVVLPENVVRFSRDRRSSQRIMRSEIAGLRADPRASLEEAMLALGLAAPAPPDNGLAALEGPALIP</sequence>
<dbReference type="RefSeq" id="WP_161348717.1">
    <property type="nucleotide sequence ID" value="NZ_BMGW01000005.1"/>
</dbReference>
<proteinExistence type="predicted"/>
<dbReference type="InterPro" id="IPR011856">
    <property type="entry name" value="tRNA_endonuc-like_dom_sf"/>
</dbReference>